<accession>A0A7S3D9P5</accession>
<reference evidence="2" key="1">
    <citation type="submission" date="2021-01" db="EMBL/GenBank/DDBJ databases">
        <authorList>
            <person name="Corre E."/>
            <person name="Pelletier E."/>
            <person name="Niang G."/>
            <person name="Scheremetjew M."/>
            <person name="Finn R."/>
            <person name="Kale V."/>
            <person name="Holt S."/>
            <person name="Cochrane G."/>
            <person name="Meng A."/>
            <person name="Brown T."/>
            <person name="Cohen L."/>
        </authorList>
    </citation>
    <scope>NUCLEOTIDE SEQUENCE</scope>
    <source>
        <strain evidence="2">NIES-2562</strain>
    </source>
</reference>
<organism evidence="2">
    <name type="scientific">Palpitomonas bilix</name>
    <dbReference type="NCBI Taxonomy" id="652834"/>
    <lineage>
        <taxon>Eukaryota</taxon>
        <taxon>Eukaryota incertae sedis</taxon>
    </lineage>
</organism>
<feature type="compositionally biased region" description="Polar residues" evidence="1">
    <location>
        <begin position="32"/>
        <end position="48"/>
    </location>
</feature>
<evidence type="ECO:0000256" key="1">
    <source>
        <dbReference type="SAM" id="MobiDB-lite"/>
    </source>
</evidence>
<evidence type="ECO:0000313" key="2">
    <source>
        <dbReference type="EMBL" id="CAE0250862.1"/>
    </source>
</evidence>
<dbReference type="AlphaFoldDB" id="A0A7S3D9P5"/>
<dbReference type="EMBL" id="HBIB01020176">
    <property type="protein sequence ID" value="CAE0250862.1"/>
    <property type="molecule type" value="Transcribed_RNA"/>
</dbReference>
<feature type="compositionally biased region" description="Basic and acidic residues" evidence="1">
    <location>
        <begin position="1"/>
        <end position="11"/>
    </location>
</feature>
<gene>
    <name evidence="2" type="ORF">PBIL07802_LOCUS13067</name>
</gene>
<sequence>MLDRSKKEGRTGARRLHPSKVVASPCLFGSPENPSAQTHNSSLPPTSRSTLRLHHSAFDDPSPFIYFSWLPPLFPVFTSTCHSGEGVCMRARDGRGRKGGGRRPKKSTTIWRECEVKRRKRMMMRSRGCVVYKNRRENKGEKETCLADLPWSLTDERIVELRREDISGSSKLEDRKTCVRVCVKK</sequence>
<protein>
    <submittedName>
        <fullName evidence="2">Uncharacterized protein</fullName>
    </submittedName>
</protein>
<feature type="region of interest" description="Disordered" evidence="1">
    <location>
        <begin position="1"/>
        <end position="48"/>
    </location>
</feature>
<proteinExistence type="predicted"/>
<name>A0A7S3D9P5_9EUKA</name>